<reference evidence="1 2" key="2">
    <citation type="submission" date="2018-11" db="EMBL/GenBank/DDBJ databases">
        <authorList>
            <consortium name="Pathogen Informatics"/>
        </authorList>
    </citation>
    <scope>NUCLEOTIDE SEQUENCE [LARGE SCALE GENOMIC DNA]</scope>
</reference>
<evidence type="ECO:0000313" key="1">
    <source>
        <dbReference type="EMBL" id="VDO92114.1"/>
    </source>
</evidence>
<sequence>MDNGRQLCVGLTDDNDDDKACQLVPPSVPLCPPKISPLQILVLRRRRPSDRCSLCLYAAKVQTAAAAGHTSRESTVTVAATQTNE</sequence>
<evidence type="ECO:0000313" key="3">
    <source>
        <dbReference type="WBParaSite" id="SBAD_0000080801-mRNA-1"/>
    </source>
</evidence>
<gene>
    <name evidence="1" type="ORF">SBAD_LOCUS785</name>
</gene>
<evidence type="ECO:0000313" key="2">
    <source>
        <dbReference type="Proteomes" id="UP000270296"/>
    </source>
</evidence>
<organism evidence="3">
    <name type="scientific">Soboliphyme baturini</name>
    <dbReference type="NCBI Taxonomy" id="241478"/>
    <lineage>
        <taxon>Eukaryota</taxon>
        <taxon>Metazoa</taxon>
        <taxon>Ecdysozoa</taxon>
        <taxon>Nematoda</taxon>
        <taxon>Enoplea</taxon>
        <taxon>Dorylaimia</taxon>
        <taxon>Dioctophymatida</taxon>
        <taxon>Dioctophymatoidea</taxon>
        <taxon>Soboliphymatidae</taxon>
        <taxon>Soboliphyme</taxon>
    </lineage>
</organism>
<dbReference type="AlphaFoldDB" id="A0A183IAZ1"/>
<proteinExistence type="predicted"/>
<keyword evidence="2" id="KW-1185">Reference proteome</keyword>
<dbReference type="EMBL" id="UZAM01006625">
    <property type="protein sequence ID" value="VDO92114.1"/>
    <property type="molecule type" value="Genomic_DNA"/>
</dbReference>
<dbReference type="WBParaSite" id="SBAD_0000080801-mRNA-1">
    <property type="protein sequence ID" value="SBAD_0000080801-mRNA-1"/>
    <property type="gene ID" value="SBAD_0000080801"/>
</dbReference>
<reference evidence="3" key="1">
    <citation type="submission" date="2016-06" db="UniProtKB">
        <authorList>
            <consortium name="WormBaseParasite"/>
        </authorList>
    </citation>
    <scope>IDENTIFICATION</scope>
</reference>
<name>A0A183IAZ1_9BILA</name>
<dbReference type="Proteomes" id="UP000270296">
    <property type="component" value="Unassembled WGS sequence"/>
</dbReference>
<accession>A0A183IAZ1</accession>
<protein>
    <submittedName>
        <fullName evidence="1 3">Uncharacterized protein</fullName>
    </submittedName>
</protein>